<reference evidence="3 4" key="1">
    <citation type="submission" date="2019-12" db="EMBL/GenBank/DDBJ databases">
        <authorList>
            <person name="Huq M.A."/>
        </authorList>
    </citation>
    <scope>NUCLEOTIDE SEQUENCE [LARGE SCALE GENOMIC DNA]</scope>
    <source>
        <strain evidence="3 4">MAH-25</strain>
    </source>
</reference>
<organism evidence="3 4">
    <name type="scientific">Ramlibacter pinisoli</name>
    <dbReference type="NCBI Taxonomy" id="2682844"/>
    <lineage>
        <taxon>Bacteria</taxon>
        <taxon>Pseudomonadati</taxon>
        <taxon>Pseudomonadota</taxon>
        <taxon>Betaproteobacteria</taxon>
        <taxon>Burkholderiales</taxon>
        <taxon>Comamonadaceae</taxon>
        <taxon>Ramlibacter</taxon>
    </lineage>
</organism>
<feature type="region of interest" description="Disordered" evidence="2">
    <location>
        <begin position="1"/>
        <end position="26"/>
    </location>
</feature>
<comment type="caution">
    <text evidence="3">The sequence shown here is derived from an EMBL/GenBank/DDBJ whole genome shotgun (WGS) entry which is preliminary data.</text>
</comment>
<evidence type="ECO:0000256" key="2">
    <source>
        <dbReference type="SAM" id="MobiDB-lite"/>
    </source>
</evidence>
<dbReference type="EMBL" id="WSEL01000003">
    <property type="protein sequence ID" value="MVQ29045.1"/>
    <property type="molecule type" value="Genomic_DNA"/>
</dbReference>
<dbReference type="PANTHER" id="PTHR42928">
    <property type="entry name" value="TRICARBOXYLATE-BINDING PROTEIN"/>
    <property type="match status" value="1"/>
</dbReference>
<dbReference type="InterPro" id="IPR005064">
    <property type="entry name" value="BUG"/>
</dbReference>
<sequence length="358" mass="38003">MLVVLTGASSNHQSPSSTAMDTFKPEPTGNAFHARAALSRRAILLGAAAVACGPSFAQPGWPNKPLKIVVAYPPGGSADTTARQISERLARRLGQPVVVENRPGAGGRLGAQSVARSDPDGYTLLVGAPSEMALAQATVRDVPYDTLKDFAPITTVVSSTLMLVTNTQVPANTLAEFIAYAKANPGKINYASFGNNTTNHLYGEQLNYVAGINSTHIPYKGGPAAWADLFAGNVQYMFENAFVAMPQVKAGKMKALAVVNSQRLAFAPSIPTLAEAGIRNMGVPGWIGLFAPARTPAATVSRLHDEVVAILAEPDMARQLEERGMPPFPNTPEQFTRLLENEINTWKSVVARAGIKLE</sequence>
<dbReference type="CDD" id="cd13578">
    <property type="entry name" value="PBP2_Bug27"/>
    <property type="match status" value="1"/>
</dbReference>
<feature type="compositionally biased region" description="Polar residues" evidence="2">
    <location>
        <begin position="7"/>
        <end position="20"/>
    </location>
</feature>
<dbReference type="AlphaFoldDB" id="A0A6N8IR69"/>
<proteinExistence type="inferred from homology"/>
<evidence type="ECO:0000256" key="1">
    <source>
        <dbReference type="ARBA" id="ARBA00006987"/>
    </source>
</evidence>
<gene>
    <name evidence="3" type="ORF">GON04_06295</name>
</gene>
<dbReference type="Pfam" id="PF03401">
    <property type="entry name" value="TctC"/>
    <property type="match status" value="1"/>
</dbReference>
<evidence type="ECO:0000313" key="4">
    <source>
        <dbReference type="Proteomes" id="UP000469385"/>
    </source>
</evidence>
<dbReference type="InterPro" id="IPR042100">
    <property type="entry name" value="Bug_dom1"/>
</dbReference>
<dbReference type="PIRSF" id="PIRSF017082">
    <property type="entry name" value="YflP"/>
    <property type="match status" value="1"/>
</dbReference>
<dbReference type="Gene3D" id="3.40.190.10">
    <property type="entry name" value="Periplasmic binding protein-like II"/>
    <property type="match status" value="1"/>
</dbReference>
<accession>A0A6N8IR69</accession>
<dbReference type="Proteomes" id="UP000469385">
    <property type="component" value="Unassembled WGS sequence"/>
</dbReference>
<keyword evidence="4" id="KW-1185">Reference proteome</keyword>
<comment type="similarity">
    <text evidence="1">Belongs to the UPF0065 (bug) family.</text>
</comment>
<dbReference type="Gene3D" id="3.40.190.150">
    <property type="entry name" value="Bordetella uptake gene, domain 1"/>
    <property type="match status" value="1"/>
</dbReference>
<name>A0A6N8IR69_9BURK</name>
<dbReference type="PANTHER" id="PTHR42928:SF5">
    <property type="entry name" value="BLR1237 PROTEIN"/>
    <property type="match status" value="1"/>
</dbReference>
<evidence type="ECO:0000313" key="3">
    <source>
        <dbReference type="EMBL" id="MVQ29045.1"/>
    </source>
</evidence>
<dbReference type="SUPFAM" id="SSF53850">
    <property type="entry name" value="Periplasmic binding protein-like II"/>
    <property type="match status" value="1"/>
</dbReference>
<protein>
    <submittedName>
        <fullName evidence="3">Tripartite tricarboxylate transporter substrate binding protein</fullName>
    </submittedName>
</protein>